<dbReference type="RefSeq" id="WP_100363260.1">
    <property type="nucleotide sequence ID" value="NZ_PGFF01000001.1"/>
</dbReference>
<keyword evidence="3" id="KW-1185">Reference proteome</keyword>
<feature type="chain" id="PRO_5039093262" evidence="1">
    <location>
        <begin position="25"/>
        <end position="280"/>
    </location>
</feature>
<protein>
    <submittedName>
        <fullName evidence="2">Uncharacterized protein</fullName>
    </submittedName>
</protein>
<evidence type="ECO:0000256" key="1">
    <source>
        <dbReference type="SAM" id="SignalP"/>
    </source>
</evidence>
<evidence type="ECO:0000313" key="3">
    <source>
        <dbReference type="Proteomes" id="UP000228758"/>
    </source>
</evidence>
<keyword evidence="1" id="KW-0732">Signal</keyword>
<reference evidence="2 3" key="1">
    <citation type="submission" date="2017-11" db="EMBL/GenBank/DDBJ databases">
        <title>Genomic Encyclopedia of Archaeal and Bacterial Type Strains, Phase II (KMG-II): From Individual Species to Whole Genera.</title>
        <authorList>
            <person name="Goeker M."/>
        </authorList>
    </citation>
    <scope>NUCLEOTIDE SEQUENCE [LARGE SCALE GENOMIC DNA]</scope>
    <source>
        <strain evidence="2 3">DSM 27393</strain>
    </source>
</reference>
<evidence type="ECO:0000313" key="2">
    <source>
        <dbReference type="EMBL" id="PJJ70886.1"/>
    </source>
</evidence>
<organism evidence="2 3">
    <name type="scientific">Diaminobutyricimonas aerilata</name>
    <dbReference type="NCBI Taxonomy" id="1162967"/>
    <lineage>
        <taxon>Bacteria</taxon>
        <taxon>Bacillati</taxon>
        <taxon>Actinomycetota</taxon>
        <taxon>Actinomycetes</taxon>
        <taxon>Micrococcales</taxon>
        <taxon>Microbacteriaceae</taxon>
        <taxon>Diaminobutyricimonas</taxon>
    </lineage>
</organism>
<proteinExistence type="predicted"/>
<dbReference type="Proteomes" id="UP000228758">
    <property type="component" value="Unassembled WGS sequence"/>
</dbReference>
<dbReference type="AlphaFoldDB" id="A0A2M9CG17"/>
<sequence>MLLRFRVALLAVVALIGGCAAGPADPVDVAAELAEDLSAIPGAMPVEPHLMSMTVDMSPDATDEQVRDAAHRVVRLAGDADYLGTVDLARPGPDAGASDSIRERTWTVRLHPPESAEDPDALTDILAIERLGGVRGITVIDGWPYVTIDSIEQFSDRFHGIRDLALFRDGGTYTLFSDEHLRIVHVPSRTSTEAIDVIIGIARDHPDAEVLLEAMTDGPQWPKLWVARLTPDEVADIDRLLRDPGLADADVEGHPLDYQLTTVGDDGPVYTEGTFGDVPH</sequence>
<gene>
    <name evidence="2" type="ORF">CLV46_0415</name>
</gene>
<name>A0A2M9CG17_9MICO</name>
<dbReference type="OrthoDB" id="5072412at2"/>
<dbReference type="EMBL" id="PGFF01000001">
    <property type="protein sequence ID" value="PJJ70886.1"/>
    <property type="molecule type" value="Genomic_DNA"/>
</dbReference>
<comment type="caution">
    <text evidence="2">The sequence shown here is derived from an EMBL/GenBank/DDBJ whole genome shotgun (WGS) entry which is preliminary data.</text>
</comment>
<feature type="signal peptide" evidence="1">
    <location>
        <begin position="1"/>
        <end position="24"/>
    </location>
</feature>
<accession>A0A2M9CG17</accession>
<dbReference type="PROSITE" id="PS51257">
    <property type="entry name" value="PROKAR_LIPOPROTEIN"/>
    <property type="match status" value="1"/>
</dbReference>